<dbReference type="InterPro" id="IPR029058">
    <property type="entry name" value="AB_hydrolase_fold"/>
</dbReference>
<dbReference type="EMBL" id="SMAD01000001">
    <property type="protein sequence ID" value="TCS90227.1"/>
    <property type="molecule type" value="Genomic_DNA"/>
</dbReference>
<proteinExistence type="predicted"/>
<sequence length="460" mass="51467">MVNRYNIRDRFAVVLIVFLLSLSGQVRGQVSAQVKQTAVIRDAATNVRLPSQVRIQQTANGAVYRVVVKNAGAADSAVYNVFIPEGVDTVRGVFIHQHGCGMEGRGVSSAYDVQYQAFAKKWRLAIVGPDLYYKSGCYEWRDPESGSGPSLLTAFEKIGKASNHPELKDSPWLLWGHSGGGYWVLAMMKNYPARILAAFCYSPAFDPSWDYPEEALKIPVMIRHAGANDSNSPNGKCWETAINSFHKLRSAGGLASITYTPYQNHNYSFVRYMAIPFYESVLAKRLPKGEAVSFKALRDIDKSGSWLGDTLLLNTYKYTGYPKKRRELSWLPDSVTAAKWKEYSITGTVVDRTPPPAPYGLERKRLHNVAVELRWKADADIESGIKHFNIYKGSQLIARFPRHGVYQRFDTNGDDAIPMSDLPEMKTVVILPVGEHKDITVSTVNHFDLESPKMTVPAFE</sequence>
<dbReference type="SUPFAM" id="SSF53474">
    <property type="entry name" value="alpha/beta-Hydrolases"/>
    <property type="match status" value="1"/>
</dbReference>
<protein>
    <submittedName>
        <fullName evidence="1">Uncharacterized protein</fullName>
    </submittedName>
</protein>
<dbReference type="AlphaFoldDB" id="A0A4R3KWQ1"/>
<evidence type="ECO:0000313" key="1">
    <source>
        <dbReference type="EMBL" id="TCS90227.1"/>
    </source>
</evidence>
<name>A0A4R3KWQ1_9SPHI</name>
<reference evidence="1 2" key="1">
    <citation type="submission" date="2019-03" db="EMBL/GenBank/DDBJ databases">
        <title>Genomic Encyclopedia of Type Strains, Phase IV (KMG-IV): sequencing the most valuable type-strain genomes for metagenomic binning, comparative biology and taxonomic classification.</title>
        <authorList>
            <person name="Goeker M."/>
        </authorList>
    </citation>
    <scope>NUCLEOTIDE SEQUENCE [LARGE SCALE GENOMIC DNA]</scope>
    <source>
        <strain evidence="1 2">DSM 21100</strain>
    </source>
</reference>
<organism evidence="1 2">
    <name type="scientific">Anseongella ginsenosidimutans</name>
    <dbReference type="NCBI Taxonomy" id="496056"/>
    <lineage>
        <taxon>Bacteria</taxon>
        <taxon>Pseudomonadati</taxon>
        <taxon>Bacteroidota</taxon>
        <taxon>Sphingobacteriia</taxon>
        <taxon>Sphingobacteriales</taxon>
        <taxon>Sphingobacteriaceae</taxon>
        <taxon>Anseongella</taxon>
    </lineage>
</organism>
<dbReference type="OrthoDB" id="787761at2"/>
<keyword evidence="2" id="KW-1185">Reference proteome</keyword>
<dbReference type="RefSeq" id="WP_132127673.1">
    <property type="nucleotide sequence ID" value="NZ_CP042432.1"/>
</dbReference>
<dbReference type="Proteomes" id="UP000295807">
    <property type="component" value="Unassembled WGS sequence"/>
</dbReference>
<dbReference type="Gene3D" id="3.40.50.1820">
    <property type="entry name" value="alpha/beta hydrolase"/>
    <property type="match status" value="1"/>
</dbReference>
<accession>A0A4R3KWQ1</accession>
<gene>
    <name evidence="1" type="ORF">EDD80_101426</name>
</gene>
<comment type="caution">
    <text evidence="1">The sequence shown here is derived from an EMBL/GenBank/DDBJ whole genome shotgun (WGS) entry which is preliminary data.</text>
</comment>
<evidence type="ECO:0000313" key="2">
    <source>
        <dbReference type="Proteomes" id="UP000295807"/>
    </source>
</evidence>